<accession>A0A7J6R8Q6</accession>
<keyword evidence="1" id="KW-0677">Repeat</keyword>
<dbReference type="PANTHER" id="PTHR45622">
    <property type="entry name" value="UBIQUITIN-PROTEIN LIGASE E3A-RELATED"/>
    <property type="match status" value="1"/>
</dbReference>
<dbReference type="InterPro" id="IPR058923">
    <property type="entry name" value="RCC1-like_dom"/>
</dbReference>
<feature type="repeat" description="RCC1" evidence="2">
    <location>
        <begin position="183"/>
        <end position="242"/>
    </location>
</feature>
<comment type="caution">
    <text evidence="4">The sequence shown here is derived from an EMBL/GenBank/DDBJ whole genome shotgun (WGS) entry which is preliminary data.</text>
</comment>
<feature type="repeat" description="RCC1" evidence="2">
    <location>
        <begin position="243"/>
        <end position="310"/>
    </location>
</feature>
<dbReference type="EMBL" id="JABANM010024540">
    <property type="protein sequence ID" value="KAF4716070.1"/>
    <property type="molecule type" value="Genomic_DNA"/>
</dbReference>
<dbReference type="Gene3D" id="2.130.10.30">
    <property type="entry name" value="Regulator of chromosome condensation 1/beta-lactamase-inhibitor protein II"/>
    <property type="match status" value="2"/>
</dbReference>
<dbReference type="Pfam" id="PF25390">
    <property type="entry name" value="WD40_RLD"/>
    <property type="match status" value="1"/>
</dbReference>
<evidence type="ECO:0000256" key="1">
    <source>
        <dbReference type="ARBA" id="ARBA00022737"/>
    </source>
</evidence>
<proteinExistence type="predicted"/>
<dbReference type="Proteomes" id="UP000574390">
    <property type="component" value="Unassembled WGS sequence"/>
</dbReference>
<name>A0A7J6R8Q6_PEROL</name>
<feature type="domain" description="RCC1-like" evidence="3">
    <location>
        <begin position="1"/>
        <end position="308"/>
    </location>
</feature>
<sequence>GHVYSCGTQTEGAMGLGYEATINQTPSIVRLTASHPIVQVACGSRHSLLLSSIGVVWACGDNKRGQLGVGGCKHSATPVIVEVLSGVRLLTCGEAHSIASTFDPTTLEERVYAWGANSSGQLGIGGVHDQFIPGEVEEIQMFRNRPESSRGSINTETSSPSGYFVTSIAAGGEHTIMAISWGRVVVSFGSNALGQLGVGRNSEGRDVTRCSPSVVPPLSHKDGRNIVMCSAAAMHSIFLDASGETFVCGDNTYGQLGFLPRRELHNRSTRLDPLDGEPAIWTPALLHQIKVYHVRYVSTSETHTSCLATTR</sequence>
<dbReference type="InterPro" id="IPR051709">
    <property type="entry name" value="Ub-ligase/GTPase-reg"/>
</dbReference>
<gene>
    <name evidence="4" type="primary">HERC6_1</name>
    <name evidence="4" type="ORF">FOZ62_002646</name>
</gene>
<evidence type="ECO:0000313" key="5">
    <source>
        <dbReference type="Proteomes" id="UP000574390"/>
    </source>
</evidence>
<dbReference type="SUPFAM" id="SSF50985">
    <property type="entry name" value="RCC1/BLIP-II"/>
    <property type="match status" value="1"/>
</dbReference>
<feature type="repeat" description="RCC1" evidence="2">
    <location>
        <begin position="1"/>
        <end position="53"/>
    </location>
</feature>
<dbReference type="InterPro" id="IPR000408">
    <property type="entry name" value="Reg_chr_condens"/>
</dbReference>
<evidence type="ECO:0000259" key="3">
    <source>
        <dbReference type="Pfam" id="PF25390"/>
    </source>
</evidence>
<organism evidence="4 5">
    <name type="scientific">Perkinsus olseni</name>
    <name type="common">Perkinsus atlanticus</name>
    <dbReference type="NCBI Taxonomy" id="32597"/>
    <lineage>
        <taxon>Eukaryota</taxon>
        <taxon>Sar</taxon>
        <taxon>Alveolata</taxon>
        <taxon>Perkinsozoa</taxon>
        <taxon>Perkinsea</taxon>
        <taxon>Perkinsida</taxon>
        <taxon>Perkinsidae</taxon>
        <taxon>Perkinsus</taxon>
    </lineage>
</organism>
<feature type="non-terminal residue" evidence="4">
    <location>
        <position position="1"/>
    </location>
</feature>
<dbReference type="PANTHER" id="PTHR45622:SF70">
    <property type="entry name" value="SECRETION-REGULATING GUANINE NUCLEOTIDE EXCHANGE FACTOR"/>
    <property type="match status" value="1"/>
</dbReference>
<evidence type="ECO:0000313" key="4">
    <source>
        <dbReference type="EMBL" id="KAF4716070.1"/>
    </source>
</evidence>
<dbReference type="InterPro" id="IPR009091">
    <property type="entry name" value="RCC1/BLIP-II"/>
</dbReference>
<protein>
    <submittedName>
        <fullName evidence="4">HT and RLD domain containing E3 ubiquitin protein ligase</fullName>
    </submittedName>
</protein>
<feature type="repeat" description="RCC1" evidence="2">
    <location>
        <begin position="54"/>
        <end position="103"/>
    </location>
</feature>
<dbReference type="GO" id="GO:0061630">
    <property type="term" value="F:ubiquitin protein ligase activity"/>
    <property type="evidence" value="ECO:0007669"/>
    <property type="project" value="TreeGrafter"/>
</dbReference>
<dbReference type="PRINTS" id="PR00633">
    <property type="entry name" value="RCCNDNSATION"/>
</dbReference>
<feature type="repeat" description="RCC1" evidence="2">
    <location>
        <begin position="109"/>
        <end position="181"/>
    </location>
</feature>
<dbReference type="AlphaFoldDB" id="A0A7J6R8Q6"/>
<dbReference type="PROSITE" id="PS00626">
    <property type="entry name" value="RCC1_2"/>
    <property type="match status" value="1"/>
</dbReference>
<dbReference type="PROSITE" id="PS50012">
    <property type="entry name" value="RCC1_3"/>
    <property type="match status" value="5"/>
</dbReference>
<evidence type="ECO:0000256" key="2">
    <source>
        <dbReference type="PROSITE-ProRule" id="PRU00235"/>
    </source>
</evidence>
<reference evidence="4 5" key="1">
    <citation type="submission" date="2020-04" db="EMBL/GenBank/DDBJ databases">
        <title>Perkinsus olseni comparative genomics.</title>
        <authorList>
            <person name="Bogema D.R."/>
        </authorList>
    </citation>
    <scope>NUCLEOTIDE SEQUENCE [LARGE SCALE GENOMIC DNA]</scope>
    <source>
        <strain evidence="4">ATCC PRA-205</strain>
    </source>
</reference>